<evidence type="ECO:0000313" key="6">
    <source>
        <dbReference type="EMBL" id="ROL55096.1"/>
    </source>
</evidence>
<organism evidence="6 7">
    <name type="scientific">Anabarilius grahami</name>
    <name type="common">Kanglang fish</name>
    <name type="synonym">Barilius grahami</name>
    <dbReference type="NCBI Taxonomy" id="495550"/>
    <lineage>
        <taxon>Eukaryota</taxon>
        <taxon>Metazoa</taxon>
        <taxon>Chordata</taxon>
        <taxon>Craniata</taxon>
        <taxon>Vertebrata</taxon>
        <taxon>Euteleostomi</taxon>
        <taxon>Actinopterygii</taxon>
        <taxon>Neopterygii</taxon>
        <taxon>Teleostei</taxon>
        <taxon>Ostariophysi</taxon>
        <taxon>Cypriniformes</taxon>
        <taxon>Xenocyprididae</taxon>
        <taxon>Xenocypridinae</taxon>
        <taxon>Xenocypridinae incertae sedis</taxon>
        <taxon>Anabarilius</taxon>
    </lineage>
</organism>
<dbReference type="GO" id="GO:0003779">
    <property type="term" value="F:actin binding"/>
    <property type="evidence" value="ECO:0007669"/>
    <property type="project" value="TreeGrafter"/>
</dbReference>
<dbReference type="CDD" id="cd15752">
    <property type="entry name" value="FYVE_SlaC2-a"/>
    <property type="match status" value="1"/>
</dbReference>
<protein>
    <submittedName>
        <fullName evidence="6">Melanophilin</fullName>
    </submittedName>
</protein>
<dbReference type="GO" id="GO:0006886">
    <property type="term" value="P:intracellular protein transport"/>
    <property type="evidence" value="ECO:0007669"/>
    <property type="project" value="InterPro"/>
</dbReference>
<dbReference type="GO" id="GO:0008270">
    <property type="term" value="F:zinc ion binding"/>
    <property type="evidence" value="ECO:0007669"/>
    <property type="project" value="UniProtKB-KW"/>
</dbReference>
<dbReference type="OrthoDB" id="10072397at2759"/>
<feature type="domain" description="RabBD" evidence="5">
    <location>
        <begin position="10"/>
        <end position="206"/>
    </location>
</feature>
<accession>A0A3N0Z9H8</accession>
<feature type="region of interest" description="Disordered" evidence="4">
    <location>
        <begin position="230"/>
        <end position="254"/>
    </location>
</feature>
<dbReference type="Proteomes" id="UP000281406">
    <property type="component" value="Unassembled WGS sequence"/>
</dbReference>
<feature type="compositionally biased region" description="Basic and acidic residues" evidence="4">
    <location>
        <begin position="237"/>
        <end position="250"/>
    </location>
</feature>
<reference evidence="6 7" key="1">
    <citation type="submission" date="2018-10" db="EMBL/GenBank/DDBJ databases">
        <title>Genome assembly for a Yunnan-Guizhou Plateau 3E fish, Anabarilius grahami (Regan), and its evolutionary and genetic applications.</title>
        <authorList>
            <person name="Jiang W."/>
        </authorList>
    </citation>
    <scope>NUCLEOTIDE SEQUENCE [LARGE SCALE GENOMIC DNA]</scope>
    <source>
        <strain evidence="6">AG-KIZ</strain>
        <tissue evidence="6">Muscle</tissue>
    </source>
</reference>
<dbReference type="EMBL" id="RJVU01002418">
    <property type="protein sequence ID" value="ROL55096.1"/>
    <property type="molecule type" value="Genomic_DNA"/>
</dbReference>
<dbReference type="InterPro" id="IPR010911">
    <property type="entry name" value="Rab_BD"/>
</dbReference>
<evidence type="ECO:0000259" key="5">
    <source>
        <dbReference type="PROSITE" id="PS50916"/>
    </source>
</evidence>
<keyword evidence="7" id="KW-1185">Reference proteome</keyword>
<dbReference type="InterPro" id="IPR041282">
    <property type="entry name" value="FYVE_2"/>
</dbReference>
<proteinExistence type="predicted"/>
<dbReference type="FunFam" id="3.30.40.10:FF:000018">
    <property type="entry name" value="Synaptotagmin-like 5, isoform CRA_a"/>
    <property type="match status" value="1"/>
</dbReference>
<dbReference type="GO" id="GO:0030864">
    <property type="term" value="C:cortical actin cytoskeleton"/>
    <property type="evidence" value="ECO:0007669"/>
    <property type="project" value="TreeGrafter"/>
</dbReference>
<dbReference type="GO" id="GO:0031267">
    <property type="term" value="F:small GTPase binding"/>
    <property type="evidence" value="ECO:0007669"/>
    <property type="project" value="InterPro"/>
</dbReference>
<keyword evidence="2" id="KW-0863">Zinc-finger</keyword>
<sequence>MMPSSSNGKSLDLSRLTDDEAKHVWQVIQRDFHLRQKEEDRLGDKGGAHTAGDPHSSRQTRIVFAPPRGSGPPPGGAVNYTVNQRILSGPMSDLRTRTRLYCNGCINLRVPNGPAAEVRELKTKIMKEDTKRELLEYQPKLSDSLCIRCLQPFKFLVNNKRQCLDCKLFVCKSCSRFNKKDRGWVCDPCHMSRILKIGTLEWFHENVRSRFKRFGSAKVMNSLFKRQNSDRACSQTDLREPRDDDTHSMPEVHTGSLFNQEDEQSERADRRHFSLMRKGRRLLPVDPLEFNIGVENSAYTRTPLLLYSGSQEKVTQSKDSVNEDNWYTTFKQILENGTHGRGDEMKDMLRISQRSLDKPSHFDDCTPHLEQRMTKSRSLSKMSLSSAGSANYHLHRELSYSLEDSEDDDESEMNVIYSPALLREPSPDEVPPQIIELNKRMSAIETLLSRLEKKIALPVIGGSTELVEQKVEDLSPADLEELELRKKLDELTEKISDKGLSSDEEDATKCSEDSPKKWALYHASTTRGASAGLGNVRHEWPLEVEWKAKPNIHKSLKKQKRVSSFEFSNTTSCELSQLEGKVAMAAASVQSTQSGVTDIQKRIAALSAAGMTVETSRRQIQTLMPFGIKAEEYDLLEDLVEGWHKEVKDHILESTGFAILRSWL</sequence>
<dbReference type="Gene3D" id="3.30.40.10">
    <property type="entry name" value="Zinc/RING finger domain, C3HC4 (zinc finger)"/>
    <property type="match status" value="1"/>
</dbReference>
<evidence type="ECO:0000256" key="3">
    <source>
        <dbReference type="ARBA" id="ARBA00022833"/>
    </source>
</evidence>
<dbReference type="AlphaFoldDB" id="A0A3N0Z9H8"/>
<dbReference type="InterPro" id="IPR051745">
    <property type="entry name" value="Intracell_Transport_Effector"/>
</dbReference>
<dbReference type="GO" id="GO:0017022">
    <property type="term" value="F:myosin binding"/>
    <property type="evidence" value="ECO:0007669"/>
    <property type="project" value="TreeGrafter"/>
</dbReference>
<name>A0A3N0Z9H8_ANAGA</name>
<evidence type="ECO:0000313" key="7">
    <source>
        <dbReference type="Proteomes" id="UP000281406"/>
    </source>
</evidence>
<evidence type="ECO:0000256" key="4">
    <source>
        <dbReference type="SAM" id="MobiDB-lite"/>
    </source>
</evidence>
<evidence type="ECO:0000256" key="1">
    <source>
        <dbReference type="ARBA" id="ARBA00022723"/>
    </source>
</evidence>
<gene>
    <name evidence="6" type="ORF">DPX16_21100</name>
</gene>
<dbReference type="PANTHER" id="PTHR14555:SF1">
    <property type="entry name" value="MELANOPHILIN"/>
    <property type="match status" value="1"/>
</dbReference>
<comment type="caution">
    <text evidence="6">The sequence shown here is derived from an EMBL/GenBank/DDBJ whole genome shotgun (WGS) entry which is preliminary data.</text>
</comment>
<dbReference type="Pfam" id="PF02318">
    <property type="entry name" value="FYVE_2"/>
    <property type="match status" value="2"/>
</dbReference>
<dbReference type="PANTHER" id="PTHR14555">
    <property type="entry name" value="MYELIN-ASSOCIATED OLIGODENDROCYTIC BASIC PROTEIN MOBP -RELATED"/>
    <property type="match status" value="1"/>
</dbReference>
<keyword evidence="3" id="KW-0862">Zinc</keyword>
<dbReference type="SUPFAM" id="SSF57903">
    <property type="entry name" value="FYVE/PHD zinc finger"/>
    <property type="match status" value="1"/>
</dbReference>
<evidence type="ECO:0000256" key="2">
    <source>
        <dbReference type="ARBA" id="ARBA00022771"/>
    </source>
</evidence>
<dbReference type="InterPro" id="IPR011011">
    <property type="entry name" value="Znf_FYVE_PHD"/>
</dbReference>
<dbReference type="Pfam" id="PF04698">
    <property type="entry name" value="Rab_eff_C"/>
    <property type="match status" value="1"/>
</dbReference>
<dbReference type="InterPro" id="IPR037442">
    <property type="entry name" value="Melanophilin_FYVE-rel_dom"/>
</dbReference>
<dbReference type="PROSITE" id="PS50916">
    <property type="entry name" value="RABBD"/>
    <property type="match status" value="1"/>
</dbReference>
<keyword evidence="1" id="KW-0479">Metal-binding</keyword>
<dbReference type="InterPro" id="IPR013083">
    <property type="entry name" value="Znf_RING/FYVE/PHD"/>
</dbReference>
<dbReference type="InterPro" id="IPR006788">
    <property type="entry name" value="Myrip/Melanophilin"/>
</dbReference>